<gene>
    <name evidence="1" type="ORF">LQG66_06545</name>
</gene>
<reference evidence="1" key="1">
    <citation type="journal article" date="2024" name="Antonie Van Leeuwenhoek">
        <title>Bradyrhizobium ontarionense sp. nov., a novel bacterial symbiont isolated from Aeschynomene indica (Indian jointvetch), harbours photosynthesis, nitrogen fixation and nitrous oxide (N2O) reductase genes.</title>
        <authorList>
            <person name="Bromfield E.S.P."/>
            <person name="Cloutier S."/>
        </authorList>
    </citation>
    <scope>NUCLEOTIDE SEQUENCE</scope>
    <source>
        <strain evidence="1">A19</strain>
    </source>
</reference>
<evidence type="ECO:0000313" key="1">
    <source>
        <dbReference type="EMBL" id="UFZ05965.1"/>
    </source>
</evidence>
<proteinExistence type="predicted"/>
<accession>A0ABY3RET9</accession>
<dbReference type="RefSeq" id="WP_231324582.1">
    <property type="nucleotide sequence ID" value="NZ_CP088156.1"/>
</dbReference>
<dbReference type="EMBL" id="CP088156">
    <property type="protein sequence ID" value="UFZ05965.1"/>
    <property type="molecule type" value="Genomic_DNA"/>
</dbReference>
<dbReference type="Proteomes" id="UP001431010">
    <property type="component" value="Chromosome"/>
</dbReference>
<sequence length="137" mass="15631">MDFSHLGPLVPDTEAKQIRARLLARLEGYFFSDRSDAIPIACRIEPTERADELQESWFSGVQAVIVYMENYETMIRTTAPAVLQFLKAREPWQDFDVCIFDDGISWCVALTHNDEAKRVRLVDYGDSTGLPPSTETR</sequence>
<protein>
    <submittedName>
        <fullName evidence="1">Uncharacterized protein</fullName>
    </submittedName>
</protein>
<evidence type="ECO:0000313" key="2">
    <source>
        <dbReference type="Proteomes" id="UP001431010"/>
    </source>
</evidence>
<organism evidence="1 2">
    <name type="scientific">Bradyrhizobium ontarionense</name>
    <dbReference type="NCBI Taxonomy" id="2898149"/>
    <lineage>
        <taxon>Bacteria</taxon>
        <taxon>Pseudomonadati</taxon>
        <taxon>Pseudomonadota</taxon>
        <taxon>Alphaproteobacteria</taxon>
        <taxon>Hyphomicrobiales</taxon>
        <taxon>Nitrobacteraceae</taxon>
        <taxon>Bradyrhizobium</taxon>
    </lineage>
</organism>
<name>A0ABY3RET9_9BRAD</name>
<keyword evidence="2" id="KW-1185">Reference proteome</keyword>